<proteinExistence type="inferred from homology"/>
<dbReference type="Gene3D" id="3.40.1160.10">
    <property type="entry name" value="Acetylglutamate kinase-like"/>
    <property type="match status" value="1"/>
</dbReference>
<dbReference type="Pfam" id="PF00696">
    <property type="entry name" value="AA_kinase"/>
    <property type="match status" value="1"/>
</dbReference>
<dbReference type="InterPro" id="IPR036974">
    <property type="entry name" value="PUA_sf"/>
</dbReference>
<dbReference type="UniPathway" id="UPA00098">
    <property type="reaction ID" value="UER00359"/>
</dbReference>
<name>A0A5D6W2T6_9FIRM</name>
<dbReference type="NCBIfam" id="TIGR01027">
    <property type="entry name" value="proB"/>
    <property type="match status" value="1"/>
</dbReference>
<dbReference type="FunFam" id="3.40.1160.10:FF:000018">
    <property type="entry name" value="Glutamate 5-kinase"/>
    <property type="match status" value="1"/>
</dbReference>
<comment type="pathway">
    <text evidence="8">Amino-acid biosynthesis; L-proline biosynthesis; L-glutamate 5-semialdehyde from L-glutamate: step 1/2.</text>
</comment>
<dbReference type="GO" id="GO:0003723">
    <property type="term" value="F:RNA binding"/>
    <property type="evidence" value="ECO:0007669"/>
    <property type="project" value="InterPro"/>
</dbReference>
<accession>A0A5D6W2T6</accession>
<keyword evidence="5 8" id="KW-0547">Nucleotide-binding</keyword>
<keyword evidence="1 8" id="KW-0963">Cytoplasm</keyword>
<protein>
    <recommendedName>
        <fullName evidence="8">Glutamate 5-kinase</fullName>
        <ecNumber evidence="8">2.7.2.11</ecNumber>
    </recommendedName>
    <alternativeName>
        <fullName evidence="8">Gamma-glutamyl kinase</fullName>
        <shortName evidence="8">GK</shortName>
    </alternativeName>
</protein>
<evidence type="ECO:0000313" key="10">
    <source>
        <dbReference type="EMBL" id="TYZ21094.1"/>
    </source>
</evidence>
<dbReference type="CDD" id="cd04242">
    <property type="entry name" value="AAK_G5K_ProB"/>
    <property type="match status" value="1"/>
</dbReference>
<dbReference type="InterPro" id="IPR019797">
    <property type="entry name" value="Glutamate_5-kinase_CS"/>
</dbReference>
<dbReference type="InterPro" id="IPR041739">
    <property type="entry name" value="G5K_ProB"/>
</dbReference>
<feature type="binding site" evidence="8">
    <location>
        <position position="143"/>
    </location>
    <ligand>
        <name>substrate</name>
    </ligand>
</feature>
<dbReference type="InterPro" id="IPR011529">
    <property type="entry name" value="Glu_5kinase"/>
</dbReference>
<dbReference type="OrthoDB" id="9804434at2"/>
<keyword evidence="7 8" id="KW-0067">ATP-binding</keyword>
<dbReference type="PROSITE" id="PS00902">
    <property type="entry name" value="GLUTAMATE_5_KINASE"/>
    <property type="match status" value="1"/>
</dbReference>
<dbReference type="InterPro" id="IPR001048">
    <property type="entry name" value="Asp/Glu/Uridylate_kinase"/>
</dbReference>
<feature type="binding site" evidence="8">
    <location>
        <begin position="175"/>
        <end position="176"/>
    </location>
    <ligand>
        <name>ATP</name>
        <dbReference type="ChEBI" id="CHEBI:30616"/>
    </ligand>
</feature>
<organism evidence="10 11">
    <name type="scientific">Selenomonas ruminis</name>
    <dbReference type="NCBI Taxonomy" id="2593411"/>
    <lineage>
        <taxon>Bacteria</taxon>
        <taxon>Bacillati</taxon>
        <taxon>Bacillota</taxon>
        <taxon>Negativicutes</taxon>
        <taxon>Selenomonadales</taxon>
        <taxon>Selenomonadaceae</taxon>
        <taxon>Selenomonas</taxon>
    </lineage>
</organism>
<dbReference type="Pfam" id="PF01472">
    <property type="entry name" value="PUA"/>
    <property type="match status" value="1"/>
</dbReference>
<keyword evidence="6 8" id="KW-0418">Kinase</keyword>
<keyword evidence="11" id="KW-1185">Reference proteome</keyword>
<comment type="catalytic activity">
    <reaction evidence="8">
        <text>L-glutamate + ATP = L-glutamyl 5-phosphate + ADP</text>
        <dbReference type="Rhea" id="RHEA:14877"/>
        <dbReference type="ChEBI" id="CHEBI:29985"/>
        <dbReference type="ChEBI" id="CHEBI:30616"/>
        <dbReference type="ChEBI" id="CHEBI:58274"/>
        <dbReference type="ChEBI" id="CHEBI:456216"/>
        <dbReference type="EC" id="2.7.2.11"/>
    </reaction>
</comment>
<dbReference type="EC" id="2.7.2.11" evidence="8"/>
<dbReference type="GO" id="GO:0055129">
    <property type="term" value="P:L-proline biosynthetic process"/>
    <property type="evidence" value="ECO:0007669"/>
    <property type="project" value="UniProtKB-UniRule"/>
</dbReference>
<comment type="similarity">
    <text evidence="8">Belongs to the glutamate 5-kinase family.</text>
</comment>
<dbReference type="InterPro" id="IPR001057">
    <property type="entry name" value="Glu/AcGlu_kinase"/>
</dbReference>
<evidence type="ECO:0000256" key="4">
    <source>
        <dbReference type="ARBA" id="ARBA00022679"/>
    </source>
</evidence>
<dbReference type="GO" id="GO:0005524">
    <property type="term" value="F:ATP binding"/>
    <property type="evidence" value="ECO:0007669"/>
    <property type="project" value="UniProtKB-KW"/>
</dbReference>
<dbReference type="RefSeq" id="WP_149171945.1">
    <property type="nucleotide sequence ID" value="NZ_VTOY01000010.1"/>
</dbReference>
<evidence type="ECO:0000256" key="2">
    <source>
        <dbReference type="ARBA" id="ARBA00022605"/>
    </source>
</evidence>
<evidence type="ECO:0000256" key="5">
    <source>
        <dbReference type="ARBA" id="ARBA00022741"/>
    </source>
</evidence>
<evidence type="ECO:0000256" key="7">
    <source>
        <dbReference type="ARBA" id="ARBA00022840"/>
    </source>
</evidence>
<dbReference type="AlphaFoldDB" id="A0A5D6W2T6"/>
<keyword evidence="4 8" id="KW-0808">Transferase</keyword>
<gene>
    <name evidence="8 10" type="primary">proB</name>
    <name evidence="10" type="ORF">FZ040_10535</name>
</gene>
<evidence type="ECO:0000256" key="6">
    <source>
        <dbReference type="ARBA" id="ARBA00022777"/>
    </source>
</evidence>
<comment type="function">
    <text evidence="8">Catalyzes the transfer of a phosphate group to glutamate to form L-glutamate 5-phosphate.</text>
</comment>
<dbReference type="InterPro" id="IPR015947">
    <property type="entry name" value="PUA-like_sf"/>
</dbReference>
<dbReference type="PANTHER" id="PTHR43654:SF1">
    <property type="entry name" value="ISOPENTENYL PHOSPHATE KINASE"/>
    <property type="match status" value="1"/>
</dbReference>
<comment type="subcellular location">
    <subcellularLocation>
        <location evidence="8">Cytoplasm</location>
    </subcellularLocation>
</comment>
<dbReference type="CDD" id="cd21157">
    <property type="entry name" value="PUA_G5K"/>
    <property type="match status" value="1"/>
</dbReference>
<reference evidence="10 11" key="1">
    <citation type="submission" date="2019-08" db="EMBL/GenBank/DDBJ databases">
        <title>Selenomonas sp. mPRGC5 and Selenomonas sp. mPRGC8 isolated from ruminal fluid of dairy goat (Capra hircus).</title>
        <authorList>
            <person name="Poothong S."/>
            <person name="Nuengjamnong C."/>
            <person name="Tanasupawat S."/>
        </authorList>
    </citation>
    <scope>NUCLEOTIDE SEQUENCE [LARGE SCALE GENOMIC DNA]</scope>
    <source>
        <strain evidence="11">mPRGC5</strain>
    </source>
</reference>
<dbReference type="InterPro" id="IPR005715">
    <property type="entry name" value="Glu_5kinase/COase_Synthase"/>
</dbReference>
<keyword evidence="2 8" id="KW-0028">Amino-acid biosynthesis</keyword>
<sequence length="375" mass="40387">MNARERLREAKRIVVKVGTSTLAHETGKLDLYRIDHLIRELADLRNQGKEMVLVSSGAIAAGLGKLGLSKKPDSIPEKQAIAAIGQGVLMHIYEKLFAEYGQTMGQVLLTKENSVRHHQYIHSRNSLLALLSMGAIPVINENDAVAVDEIKIGDNDNLSAMVATLIDADALIILSDIEGLYTANPSTNPDAKLIYEIPEITPEVEQIAGGAGSRLGTGGMMTKIQAAQIAMSAGVTMVIASGSREGAIRGILAGEQIGTVFPARESHLRVRKSWLAFGKRLAGEIVVDDGCAEAMCENGSSLLAAGVLECEGDFCEGNTVRVLNTKRQEIARGIVNYKADILRKLLGHKTEEFATLVDGDIPEEVIHRDNMVLMV</sequence>
<dbReference type="SMART" id="SM00359">
    <property type="entry name" value="PUA"/>
    <property type="match status" value="1"/>
</dbReference>
<keyword evidence="3 8" id="KW-0641">Proline biosynthesis</keyword>
<dbReference type="PIRSF" id="PIRSF000729">
    <property type="entry name" value="GK"/>
    <property type="match status" value="1"/>
</dbReference>
<feature type="binding site" evidence="8">
    <location>
        <begin position="217"/>
        <end position="223"/>
    </location>
    <ligand>
        <name>ATP</name>
        <dbReference type="ChEBI" id="CHEBI:30616"/>
    </ligand>
</feature>
<dbReference type="HAMAP" id="MF_00456">
    <property type="entry name" value="ProB"/>
    <property type="match status" value="1"/>
</dbReference>
<evidence type="ECO:0000313" key="11">
    <source>
        <dbReference type="Proteomes" id="UP000323646"/>
    </source>
</evidence>
<dbReference type="InterPro" id="IPR002478">
    <property type="entry name" value="PUA"/>
</dbReference>
<evidence type="ECO:0000256" key="3">
    <source>
        <dbReference type="ARBA" id="ARBA00022650"/>
    </source>
</evidence>
<feature type="binding site" evidence="8">
    <location>
        <position position="56"/>
    </location>
    <ligand>
        <name>substrate</name>
    </ligand>
</feature>
<dbReference type="GO" id="GO:0004349">
    <property type="term" value="F:glutamate 5-kinase activity"/>
    <property type="evidence" value="ECO:0007669"/>
    <property type="project" value="UniProtKB-UniRule"/>
</dbReference>
<dbReference type="SUPFAM" id="SSF88697">
    <property type="entry name" value="PUA domain-like"/>
    <property type="match status" value="1"/>
</dbReference>
<evidence type="ECO:0000256" key="8">
    <source>
        <dbReference type="HAMAP-Rule" id="MF_00456"/>
    </source>
</evidence>
<dbReference type="GO" id="GO:0005829">
    <property type="term" value="C:cytosol"/>
    <property type="evidence" value="ECO:0007669"/>
    <property type="project" value="TreeGrafter"/>
</dbReference>
<dbReference type="PROSITE" id="PS50890">
    <property type="entry name" value="PUA"/>
    <property type="match status" value="1"/>
</dbReference>
<feature type="binding site" evidence="8">
    <location>
        <position position="16"/>
    </location>
    <ligand>
        <name>ATP</name>
        <dbReference type="ChEBI" id="CHEBI:30616"/>
    </ligand>
</feature>
<evidence type="ECO:0000256" key="1">
    <source>
        <dbReference type="ARBA" id="ARBA00022490"/>
    </source>
</evidence>
<dbReference type="SUPFAM" id="SSF53633">
    <property type="entry name" value="Carbamate kinase-like"/>
    <property type="match status" value="1"/>
</dbReference>
<dbReference type="PANTHER" id="PTHR43654">
    <property type="entry name" value="GLUTAMATE 5-KINASE"/>
    <property type="match status" value="1"/>
</dbReference>
<dbReference type="Proteomes" id="UP000323646">
    <property type="component" value="Unassembled WGS sequence"/>
</dbReference>
<evidence type="ECO:0000259" key="9">
    <source>
        <dbReference type="SMART" id="SM00359"/>
    </source>
</evidence>
<dbReference type="InterPro" id="IPR036393">
    <property type="entry name" value="AceGlu_kinase-like_sf"/>
</dbReference>
<feature type="domain" description="PUA" evidence="9">
    <location>
        <begin position="283"/>
        <end position="366"/>
    </location>
</feature>
<dbReference type="Gene3D" id="2.30.130.10">
    <property type="entry name" value="PUA domain"/>
    <property type="match status" value="1"/>
</dbReference>
<dbReference type="EMBL" id="VTOY01000010">
    <property type="protein sequence ID" value="TYZ21094.1"/>
    <property type="molecule type" value="Genomic_DNA"/>
</dbReference>
<dbReference type="PRINTS" id="PR00474">
    <property type="entry name" value="GLU5KINASE"/>
</dbReference>
<feature type="binding site" evidence="8">
    <location>
        <position position="155"/>
    </location>
    <ligand>
        <name>substrate</name>
    </ligand>
</feature>
<comment type="caution">
    <text evidence="10">The sequence shown here is derived from an EMBL/GenBank/DDBJ whole genome shotgun (WGS) entry which is preliminary data.</text>
</comment>